<gene>
    <name evidence="8" type="ORF">EXIGLDRAFT_760614</name>
</gene>
<dbReference type="PROSITE" id="PS50969">
    <property type="entry name" value="FCP1"/>
    <property type="match status" value="1"/>
</dbReference>
<dbReference type="GO" id="GO:0005634">
    <property type="term" value="C:nucleus"/>
    <property type="evidence" value="ECO:0007669"/>
    <property type="project" value="UniProtKB-SubCell"/>
</dbReference>
<dbReference type="SMART" id="SM00577">
    <property type="entry name" value="CPDc"/>
    <property type="match status" value="1"/>
</dbReference>
<evidence type="ECO:0000256" key="1">
    <source>
        <dbReference type="ARBA" id="ARBA00004123"/>
    </source>
</evidence>
<dbReference type="Gene3D" id="3.40.50.1000">
    <property type="entry name" value="HAD superfamily/HAD-like"/>
    <property type="match status" value="2"/>
</dbReference>
<dbReference type="Pfam" id="PF03031">
    <property type="entry name" value="NIF"/>
    <property type="match status" value="1"/>
</dbReference>
<comment type="catalytic activity">
    <reaction evidence="5">
        <text>O-phospho-L-seryl-[protein] + H2O = L-seryl-[protein] + phosphate</text>
        <dbReference type="Rhea" id="RHEA:20629"/>
        <dbReference type="Rhea" id="RHEA-COMP:9863"/>
        <dbReference type="Rhea" id="RHEA-COMP:11604"/>
        <dbReference type="ChEBI" id="CHEBI:15377"/>
        <dbReference type="ChEBI" id="CHEBI:29999"/>
        <dbReference type="ChEBI" id="CHEBI:43474"/>
        <dbReference type="ChEBI" id="CHEBI:83421"/>
        <dbReference type="EC" id="3.1.3.16"/>
    </reaction>
</comment>
<proteinExistence type="predicted"/>
<accession>A0A166BJP5</accession>
<evidence type="ECO:0000313" key="8">
    <source>
        <dbReference type="EMBL" id="KZW01710.1"/>
    </source>
</evidence>
<dbReference type="EMBL" id="KV425892">
    <property type="protein sequence ID" value="KZW01710.1"/>
    <property type="molecule type" value="Genomic_DNA"/>
</dbReference>
<keyword evidence="4" id="KW-0539">Nucleus</keyword>
<dbReference type="InterPro" id="IPR036412">
    <property type="entry name" value="HAD-like_sf"/>
</dbReference>
<comment type="subcellular location">
    <subcellularLocation>
        <location evidence="1">Nucleus</location>
    </subcellularLocation>
</comment>
<evidence type="ECO:0000256" key="4">
    <source>
        <dbReference type="ARBA" id="ARBA00023242"/>
    </source>
</evidence>
<evidence type="ECO:0000256" key="5">
    <source>
        <dbReference type="ARBA" id="ARBA00047761"/>
    </source>
</evidence>
<dbReference type="GO" id="GO:0008420">
    <property type="term" value="F:RNA polymerase II CTD heptapeptide repeat phosphatase activity"/>
    <property type="evidence" value="ECO:0007669"/>
    <property type="project" value="InterPro"/>
</dbReference>
<evidence type="ECO:0000313" key="9">
    <source>
        <dbReference type="Proteomes" id="UP000077266"/>
    </source>
</evidence>
<evidence type="ECO:0000256" key="2">
    <source>
        <dbReference type="ARBA" id="ARBA00013081"/>
    </source>
</evidence>
<dbReference type="AlphaFoldDB" id="A0A166BJP5"/>
<reference evidence="8 9" key="1">
    <citation type="journal article" date="2016" name="Mol. Biol. Evol.">
        <title>Comparative Genomics of Early-Diverging Mushroom-Forming Fungi Provides Insights into the Origins of Lignocellulose Decay Capabilities.</title>
        <authorList>
            <person name="Nagy L.G."/>
            <person name="Riley R."/>
            <person name="Tritt A."/>
            <person name="Adam C."/>
            <person name="Daum C."/>
            <person name="Floudas D."/>
            <person name="Sun H."/>
            <person name="Yadav J.S."/>
            <person name="Pangilinan J."/>
            <person name="Larsson K.H."/>
            <person name="Matsuura K."/>
            <person name="Barry K."/>
            <person name="Labutti K."/>
            <person name="Kuo R."/>
            <person name="Ohm R.A."/>
            <person name="Bhattacharya S.S."/>
            <person name="Shirouzu T."/>
            <person name="Yoshinaga Y."/>
            <person name="Martin F.M."/>
            <person name="Grigoriev I.V."/>
            <person name="Hibbett D.S."/>
        </authorList>
    </citation>
    <scope>NUCLEOTIDE SEQUENCE [LARGE SCALE GENOMIC DNA]</scope>
    <source>
        <strain evidence="8 9">HHB12029</strain>
    </source>
</reference>
<evidence type="ECO:0000259" key="7">
    <source>
        <dbReference type="PROSITE" id="PS50969"/>
    </source>
</evidence>
<dbReference type="InterPro" id="IPR023214">
    <property type="entry name" value="HAD_sf"/>
</dbReference>
<name>A0A166BJP5_EXIGL</name>
<dbReference type="CDD" id="cd07521">
    <property type="entry name" value="HAD_FCP1-like"/>
    <property type="match status" value="1"/>
</dbReference>
<comment type="catalytic activity">
    <reaction evidence="6">
        <text>O-phospho-L-threonyl-[protein] + H2O = L-threonyl-[protein] + phosphate</text>
        <dbReference type="Rhea" id="RHEA:47004"/>
        <dbReference type="Rhea" id="RHEA-COMP:11060"/>
        <dbReference type="Rhea" id="RHEA-COMP:11605"/>
        <dbReference type="ChEBI" id="CHEBI:15377"/>
        <dbReference type="ChEBI" id="CHEBI:30013"/>
        <dbReference type="ChEBI" id="CHEBI:43474"/>
        <dbReference type="ChEBI" id="CHEBI:61977"/>
        <dbReference type="EC" id="3.1.3.16"/>
    </reaction>
</comment>
<evidence type="ECO:0000256" key="3">
    <source>
        <dbReference type="ARBA" id="ARBA00022801"/>
    </source>
</evidence>
<dbReference type="SUPFAM" id="SSF56784">
    <property type="entry name" value="HAD-like"/>
    <property type="match status" value="1"/>
</dbReference>
<sequence>MTRPKTGPAQPLTARAAVVLEEPLDYTGYSDSARANIQMTRLAGGPTVSLEEARRPENEPAKRLLAGRKLSLIVHLDQTIVHATIDPTVGESRTPVTYYIKPRPGLMHFLDKISEKYEMHVYTMGTRAYAERVCPATDPVW</sequence>
<keyword evidence="9" id="KW-1185">Reference proteome</keyword>
<dbReference type="Proteomes" id="UP000077266">
    <property type="component" value="Unassembled WGS sequence"/>
</dbReference>
<evidence type="ECO:0000256" key="6">
    <source>
        <dbReference type="ARBA" id="ARBA00048336"/>
    </source>
</evidence>
<dbReference type="InterPro" id="IPR004274">
    <property type="entry name" value="FCP1_dom"/>
</dbReference>
<protein>
    <recommendedName>
        <fullName evidence="2">protein-serine/threonine phosphatase</fullName>
        <ecNumber evidence="2">3.1.3.16</ecNumber>
    </recommendedName>
</protein>
<dbReference type="PANTHER" id="PTHR23081">
    <property type="entry name" value="RNA POLYMERASE II CTD PHOSPHATASE"/>
    <property type="match status" value="1"/>
</dbReference>
<feature type="domain" description="FCP1 homology" evidence="7">
    <location>
        <begin position="65"/>
        <end position="141"/>
    </location>
</feature>
<dbReference type="OrthoDB" id="3258991at2759"/>
<dbReference type="EC" id="3.1.3.16" evidence="2"/>
<keyword evidence="3" id="KW-0378">Hydrolase</keyword>
<dbReference type="InterPro" id="IPR039189">
    <property type="entry name" value="Fcp1"/>
</dbReference>
<dbReference type="PANTHER" id="PTHR23081:SF36">
    <property type="entry name" value="RNA POLYMERASE II SUBUNIT A C-TERMINAL DOMAIN PHOSPHATASE"/>
    <property type="match status" value="1"/>
</dbReference>
<organism evidence="8 9">
    <name type="scientific">Exidia glandulosa HHB12029</name>
    <dbReference type="NCBI Taxonomy" id="1314781"/>
    <lineage>
        <taxon>Eukaryota</taxon>
        <taxon>Fungi</taxon>
        <taxon>Dikarya</taxon>
        <taxon>Basidiomycota</taxon>
        <taxon>Agaricomycotina</taxon>
        <taxon>Agaricomycetes</taxon>
        <taxon>Auriculariales</taxon>
        <taxon>Exidiaceae</taxon>
        <taxon>Exidia</taxon>
    </lineage>
</organism>
<dbReference type="STRING" id="1314781.A0A166BJP5"/>
<dbReference type="InParanoid" id="A0A166BJP5"/>